<evidence type="ECO:0000256" key="4">
    <source>
        <dbReference type="ARBA" id="ARBA00022801"/>
    </source>
</evidence>
<dbReference type="GO" id="GO:0046872">
    <property type="term" value="F:metal ion binding"/>
    <property type="evidence" value="ECO:0007669"/>
    <property type="project" value="UniProtKB-KW"/>
</dbReference>
<name>A0AAD7JB16_9AGAR</name>
<dbReference type="GO" id="GO:0003676">
    <property type="term" value="F:nucleic acid binding"/>
    <property type="evidence" value="ECO:0007669"/>
    <property type="project" value="InterPro"/>
</dbReference>
<keyword evidence="5" id="KW-0269">Exonuclease</keyword>
<evidence type="ECO:0000256" key="2">
    <source>
        <dbReference type="ARBA" id="ARBA00022722"/>
    </source>
</evidence>
<dbReference type="GO" id="GO:0008408">
    <property type="term" value="F:3'-5' exonuclease activity"/>
    <property type="evidence" value="ECO:0007669"/>
    <property type="project" value="InterPro"/>
</dbReference>
<keyword evidence="12" id="KW-1185">Reference proteome</keyword>
<dbReference type="GO" id="GO:0005634">
    <property type="term" value="C:nucleus"/>
    <property type="evidence" value="ECO:0007669"/>
    <property type="project" value="UniProtKB-SubCell"/>
</dbReference>
<dbReference type="SUPFAM" id="SSF53098">
    <property type="entry name" value="Ribonuclease H-like"/>
    <property type="match status" value="1"/>
</dbReference>
<evidence type="ECO:0000313" key="11">
    <source>
        <dbReference type="EMBL" id="KAJ7758508.1"/>
    </source>
</evidence>
<evidence type="ECO:0000256" key="8">
    <source>
        <dbReference type="ARBA" id="ARBA00040531"/>
    </source>
</evidence>
<dbReference type="PANTHER" id="PTHR13620:SF109">
    <property type="entry name" value="3'-5' EXONUCLEASE"/>
    <property type="match status" value="1"/>
</dbReference>
<evidence type="ECO:0000256" key="6">
    <source>
        <dbReference type="ARBA" id="ARBA00022842"/>
    </source>
</evidence>
<protein>
    <recommendedName>
        <fullName evidence="8">3'-5' exonuclease</fullName>
    </recommendedName>
    <alternativeName>
        <fullName evidence="9">Werner Syndrome-like exonuclease</fullName>
    </alternativeName>
</protein>
<gene>
    <name evidence="11" type="ORF">DFH07DRAFT_958368</name>
</gene>
<accession>A0AAD7JB16</accession>
<dbReference type="EMBL" id="JARJLG010000055">
    <property type="protein sequence ID" value="KAJ7758508.1"/>
    <property type="molecule type" value="Genomic_DNA"/>
</dbReference>
<sequence>MSKKTATVPPPPKLIPYDKEGEHYYITDEIEVNTALAPIVHGRIGFDTEFYDNPDKLNAKILAELTPSGVPWKRVKLCTVQVAVIGAVYVINIKKMQAFPAELRRLLASDDVLKVGVGLAADGKVIWDGVAAYVQHFVDVGLMIKYANPELYENKDQNPLSLKCCVAQALNKALNKGPRRDNWNSKLTHEQIKYAALDAQASLQVYDKAVELLEAQAKRLGRPVPEDWYKFDFRAGVPTRHGVSARNFKVTTGKD</sequence>
<dbReference type="InterPro" id="IPR051132">
    <property type="entry name" value="3-5_Exonuclease_domain"/>
</dbReference>
<comment type="caution">
    <text evidence="11">The sequence shown here is derived from an EMBL/GenBank/DDBJ whole genome shotgun (WGS) entry which is preliminary data.</text>
</comment>
<evidence type="ECO:0000256" key="9">
    <source>
        <dbReference type="ARBA" id="ARBA00042761"/>
    </source>
</evidence>
<organism evidence="11 12">
    <name type="scientific">Mycena maculata</name>
    <dbReference type="NCBI Taxonomy" id="230809"/>
    <lineage>
        <taxon>Eukaryota</taxon>
        <taxon>Fungi</taxon>
        <taxon>Dikarya</taxon>
        <taxon>Basidiomycota</taxon>
        <taxon>Agaricomycotina</taxon>
        <taxon>Agaricomycetes</taxon>
        <taxon>Agaricomycetidae</taxon>
        <taxon>Agaricales</taxon>
        <taxon>Marasmiineae</taxon>
        <taxon>Mycenaceae</taxon>
        <taxon>Mycena</taxon>
    </lineage>
</organism>
<dbReference type="Proteomes" id="UP001215280">
    <property type="component" value="Unassembled WGS sequence"/>
</dbReference>
<dbReference type="InterPro" id="IPR002562">
    <property type="entry name" value="3'-5'_exonuclease_dom"/>
</dbReference>
<evidence type="ECO:0000256" key="5">
    <source>
        <dbReference type="ARBA" id="ARBA00022839"/>
    </source>
</evidence>
<dbReference type="Gene3D" id="3.30.420.10">
    <property type="entry name" value="Ribonuclease H-like superfamily/Ribonuclease H"/>
    <property type="match status" value="1"/>
</dbReference>
<feature type="domain" description="3'-5' exonuclease" evidence="10">
    <location>
        <begin position="73"/>
        <end position="208"/>
    </location>
</feature>
<keyword evidence="4" id="KW-0378">Hydrolase</keyword>
<evidence type="ECO:0000313" key="12">
    <source>
        <dbReference type="Proteomes" id="UP001215280"/>
    </source>
</evidence>
<dbReference type="InterPro" id="IPR012337">
    <property type="entry name" value="RNaseH-like_sf"/>
</dbReference>
<comment type="subcellular location">
    <subcellularLocation>
        <location evidence="1">Nucleus</location>
    </subcellularLocation>
</comment>
<dbReference type="AlphaFoldDB" id="A0AAD7JB16"/>
<evidence type="ECO:0000259" key="10">
    <source>
        <dbReference type="Pfam" id="PF01612"/>
    </source>
</evidence>
<dbReference type="PANTHER" id="PTHR13620">
    <property type="entry name" value="3-5 EXONUCLEASE"/>
    <property type="match status" value="1"/>
</dbReference>
<keyword evidence="3" id="KW-0479">Metal-binding</keyword>
<dbReference type="Pfam" id="PF01612">
    <property type="entry name" value="DNA_pol_A_exo1"/>
    <property type="match status" value="1"/>
</dbReference>
<evidence type="ECO:0000256" key="3">
    <source>
        <dbReference type="ARBA" id="ARBA00022723"/>
    </source>
</evidence>
<reference evidence="11" key="1">
    <citation type="submission" date="2023-03" db="EMBL/GenBank/DDBJ databases">
        <title>Massive genome expansion in bonnet fungi (Mycena s.s.) driven by repeated elements and novel gene families across ecological guilds.</title>
        <authorList>
            <consortium name="Lawrence Berkeley National Laboratory"/>
            <person name="Harder C.B."/>
            <person name="Miyauchi S."/>
            <person name="Viragh M."/>
            <person name="Kuo A."/>
            <person name="Thoen E."/>
            <person name="Andreopoulos B."/>
            <person name="Lu D."/>
            <person name="Skrede I."/>
            <person name="Drula E."/>
            <person name="Henrissat B."/>
            <person name="Morin E."/>
            <person name="Kohler A."/>
            <person name="Barry K."/>
            <person name="LaButti K."/>
            <person name="Morin E."/>
            <person name="Salamov A."/>
            <person name="Lipzen A."/>
            <person name="Mereny Z."/>
            <person name="Hegedus B."/>
            <person name="Baldrian P."/>
            <person name="Stursova M."/>
            <person name="Weitz H."/>
            <person name="Taylor A."/>
            <person name="Grigoriev I.V."/>
            <person name="Nagy L.G."/>
            <person name="Martin F."/>
            <person name="Kauserud H."/>
        </authorList>
    </citation>
    <scope>NUCLEOTIDE SEQUENCE</scope>
    <source>
        <strain evidence="11">CBHHK188m</strain>
    </source>
</reference>
<keyword evidence="7" id="KW-0539">Nucleus</keyword>
<evidence type="ECO:0000256" key="1">
    <source>
        <dbReference type="ARBA" id="ARBA00004123"/>
    </source>
</evidence>
<proteinExistence type="predicted"/>
<keyword evidence="2" id="KW-0540">Nuclease</keyword>
<keyword evidence="6" id="KW-0460">Magnesium</keyword>
<evidence type="ECO:0000256" key="7">
    <source>
        <dbReference type="ARBA" id="ARBA00023242"/>
    </source>
</evidence>
<dbReference type="GO" id="GO:0006139">
    <property type="term" value="P:nucleobase-containing compound metabolic process"/>
    <property type="evidence" value="ECO:0007669"/>
    <property type="project" value="InterPro"/>
</dbReference>
<dbReference type="InterPro" id="IPR036397">
    <property type="entry name" value="RNaseH_sf"/>
</dbReference>